<accession>A0ABS7F1R3</accession>
<reference evidence="3 6" key="1">
    <citation type="submission" date="2021-08" db="EMBL/GenBank/DDBJ databases">
        <title>Caldovatus sediminis gen. nov., sp. nov., a moderately thermophilic bacterium isolated from a hot spring.</title>
        <authorList>
            <person name="Hu C.-J."/>
            <person name="Li W.-J."/>
            <person name="Xian W.-D."/>
        </authorList>
    </citation>
    <scope>NUCLEOTIDE SEQUENCE [LARGE SCALE GENOMIC DNA]</scope>
    <source>
        <strain evidence="3 6">SYSU G05006</strain>
    </source>
</reference>
<feature type="non-terminal residue" evidence="3">
    <location>
        <position position="108"/>
    </location>
</feature>
<dbReference type="EMBL" id="JAHZUY010000004">
    <property type="protein sequence ID" value="MBW8268547.1"/>
    <property type="molecule type" value="Genomic_DNA"/>
</dbReference>
<protein>
    <recommendedName>
        <fullName evidence="7">Transposase</fullName>
    </recommendedName>
</protein>
<dbReference type="EMBL" id="JAHZUY010000007">
    <property type="protein sequence ID" value="MBW8268912.1"/>
    <property type="molecule type" value="Genomic_DNA"/>
</dbReference>
<feature type="region of interest" description="Disordered" evidence="1">
    <location>
        <begin position="1"/>
        <end position="54"/>
    </location>
</feature>
<evidence type="ECO:0000256" key="1">
    <source>
        <dbReference type="SAM" id="MobiDB-lite"/>
    </source>
</evidence>
<sequence>MKAHRSAAGAKGGEGDASHQAIGRSRGGRPARGHALCDEQGRPHAILPTGGNGAAVTAAATPVSAVAPPRELVADKGCDANRRRRRGHPRHLVAQGCLPARRRTLQAP</sequence>
<proteinExistence type="predicted"/>
<dbReference type="Proteomes" id="UP001519924">
    <property type="component" value="Unassembled WGS sequence"/>
</dbReference>
<evidence type="ECO:0008006" key="7">
    <source>
        <dbReference type="Google" id="ProtNLM"/>
    </source>
</evidence>
<name>A0ABS7F1R3_9PROT</name>
<gene>
    <name evidence="2" type="ORF">K1J50_03510</name>
    <name evidence="3" type="ORF">K1J50_05375</name>
    <name evidence="4" type="ORF">K1J50_09805</name>
    <name evidence="5" type="ORF">K1J50_13810</name>
</gene>
<keyword evidence="6" id="KW-1185">Reference proteome</keyword>
<dbReference type="EMBL" id="JAHZUY010000021">
    <property type="protein sequence ID" value="MBW8269781.1"/>
    <property type="molecule type" value="Genomic_DNA"/>
</dbReference>
<comment type="caution">
    <text evidence="3">The sequence shown here is derived from an EMBL/GenBank/DDBJ whole genome shotgun (WGS) entry which is preliminary data.</text>
</comment>
<evidence type="ECO:0000313" key="4">
    <source>
        <dbReference type="EMBL" id="MBW8269781.1"/>
    </source>
</evidence>
<evidence type="ECO:0000313" key="3">
    <source>
        <dbReference type="EMBL" id="MBW8268912.1"/>
    </source>
</evidence>
<evidence type="ECO:0000313" key="5">
    <source>
        <dbReference type="EMBL" id="MBW8270556.1"/>
    </source>
</evidence>
<evidence type="ECO:0000313" key="2">
    <source>
        <dbReference type="EMBL" id="MBW8268547.1"/>
    </source>
</evidence>
<dbReference type="EMBL" id="JAHZUY010000043">
    <property type="protein sequence ID" value="MBW8270556.1"/>
    <property type="molecule type" value="Genomic_DNA"/>
</dbReference>
<organism evidence="3 6">
    <name type="scientific">Caldovatus aquaticus</name>
    <dbReference type="NCBI Taxonomy" id="2865671"/>
    <lineage>
        <taxon>Bacteria</taxon>
        <taxon>Pseudomonadati</taxon>
        <taxon>Pseudomonadota</taxon>
        <taxon>Alphaproteobacteria</taxon>
        <taxon>Acetobacterales</taxon>
        <taxon>Roseomonadaceae</taxon>
        <taxon>Caldovatus</taxon>
    </lineage>
</organism>
<evidence type="ECO:0000313" key="6">
    <source>
        <dbReference type="Proteomes" id="UP001519924"/>
    </source>
</evidence>